<protein>
    <submittedName>
        <fullName evidence="1">Uncharacterized protein</fullName>
    </submittedName>
</protein>
<dbReference type="InterPro" id="IPR015943">
    <property type="entry name" value="WD40/YVTN_repeat-like_dom_sf"/>
</dbReference>
<name>A0A087UK73_STEMI</name>
<feature type="non-terminal residue" evidence="1">
    <location>
        <position position="125"/>
    </location>
</feature>
<reference evidence="1 2" key="1">
    <citation type="submission" date="2013-11" db="EMBL/GenBank/DDBJ databases">
        <title>Genome sequencing of Stegodyphus mimosarum.</title>
        <authorList>
            <person name="Bechsgaard J."/>
        </authorList>
    </citation>
    <scope>NUCLEOTIDE SEQUENCE [LARGE SCALE GENOMIC DNA]</scope>
</reference>
<evidence type="ECO:0000313" key="1">
    <source>
        <dbReference type="EMBL" id="KFM77762.1"/>
    </source>
</evidence>
<dbReference type="STRING" id="407821.A0A087UK73"/>
<dbReference type="EMBL" id="KK120203">
    <property type="protein sequence ID" value="KFM77762.1"/>
    <property type="molecule type" value="Genomic_DNA"/>
</dbReference>
<dbReference type="InterPro" id="IPR036322">
    <property type="entry name" value="WD40_repeat_dom_sf"/>
</dbReference>
<sequence>MTKQSVDVLSQDPQQLATEIINWLRPFLNGTTETMDHLVNNAREWCKNNVIPILVPQNNWLTLSLPPQVTMMTCPHPITHMVSTPDSQHVICCSQETNIEMYHLPSRNFVRMFPGHKARITCLYL</sequence>
<dbReference type="Gene3D" id="2.130.10.10">
    <property type="entry name" value="YVTN repeat-like/Quinoprotein amine dehydrogenase"/>
    <property type="match status" value="1"/>
</dbReference>
<dbReference type="SUPFAM" id="SSF50978">
    <property type="entry name" value="WD40 repeat-like"/>
    <property type="match status" value="1"/>
</dbReference>
<organism evidence="1 2">
    <name type="scientific">Stegodyphus mimosarum</name>
    <name type="common">African social velvet spider</name>
    <dbReference type="NCBI Taxonomy" id="407821"/>
    <lineage>
        <taxon>Eukaryota</taxon>
        <taxon>Metazoa</taxon>
        <taxon>Ecdysozoa</taxon>
        <taxon>Arthropoda</taxon>
        <taxon>Chelicerata</taxon>
        <taxon>Arachnida</taxon>
        <taxon>Araneae</taxon>
        <taxon>Araneomorphae</taxon>
        <taxon>Entelegynae</taxon>
        <taxon>Eresoidea</taxon>
        <taxon>Eresidae</taxon>
        <taxon>Stegodyphus</taxon>
    </lineage>
</organism>
<gene>
    <name evidence="1" type="ORF">X975_06112</name>
</gene>
<dbReference type="AlphaFoldDB" id="A0A087UK73"/>
<dbReference type="OrthoDB" id="9990676at2759"/>
<evidence type="ECO:0000313" key="2">
    <source>
        <dbReference type="Proteomes" id="UP000054359"/>
    </source>
</evidence>
<proteinExistence type="predicted"/>
<accession>A0A087UK73</accession>
<dbReference type="OMA" id="ARITCLY"/>
<keyword evidence="2" id="KW-1185">Reference proteome</keyword>
<dbReference type="Proteomes" id="UP000054359">
    <property type="component" value="Unassembled WGS sequence"/>
</dbReference>